<accession>A0A0A9BDN4</accession>
<proteinExistence type="predicted"/>
<dbReference type="EMBL" id="GBRH01240478">
    <property type="protein sequence ID" value="JAD57417.1"/>
    <property type="molecule type" value="Transcribed_RNA"/>
</dbReference>
<dbReference type="AlphaFoldDB" id="A0A0A9BDN4"/>
<reference evidence="1" key="2">
    <citation type="journal article" date="2015" name="Data Brief">
        <title>Shoot transcriptome of the giant reed, Arundo donax.</title>
        <authorList>
            <person name="Barrero R.A."/>
            <person name="Guerrero F.D."/>
            <person name="Moolhuijzen P."/>
            <person name="Goolsby J.A."/>
            <person name="Tidwell J."/>
            <person name="Bellgard S.E."/>
            <person name="Bellgard M.I."/>
        </authorList>
    </citation>
    <scope>NUCLEOTIDE SEQUENCE</scope>
    <source>
        <tissue evidence="1">Shoot tissue taken approximately 20 cm above the soil surface</tissue>
    </source>
</reference>
<reference evidence="1" key="1">
    <citation type="submission" date="2014-09" db="EMBL/GenBank/DDBJ databases">
        <authorList>
            <person name="Magalhaes I.L.F."/>
            <person name="Oliveira U."/>
            <person name="Santos F.R."/>
            <person name="Vidigal T.H.D.A."/>
            <person name="Brescovit A.D."/>
            <person name="Santos A.J."/>
        </authorList>
    </citation>
    <scope>NUCLEOTIDE SEQUENCE</scope>
    <source>
        <tissue evidence="1">Shoot tissue taken approximately 20 cm above the soil surface</tissue>
    </source>
</reference>
<sequence>MFFLKTILKDWPLNQKQHDFPKPKPPFCSKRVSLLKMTACKIM</sequence>
<evidence type="ECO:0000313" key="1">
    <source>
        <dbReference type="EMBL" id="JAD57417.1"/>
    </source>
</evidence>
<name>A0A0A9BDN4_ARUDO</name>
<protein>
    <submittedName>
        <fullName evidence="1">Uncharacterized protein</fullName>
    </submittedName>
</protein>
<organism evidence="1">
    <name type="scientific">Arundo donax</name>
    <name type="common">Giant reed</name>
    <name type="synonym">Donax arundinaceus</name>
    <dbReference type="NCBI Taxonomy" id="35708"/>
    <lineage>
        <taxon>Eukaryota</taxon>
        <taxon>Viridiplantae</taxon>
        <taxon>Streptophyta</taxon>
        <taxon>Embryophyta</taxon>
        <taxon>Tracheophyta</taxon>
        <taxon>Spermatophyta</taxon>
        <taxon>Magnoliopsida</taxon>
        <taxon>Liliopsida</taxon>
        <taxon>Poales</taxon>
        <taxon>Poaceae</taxon>
        <taxon>PACMAD clade</taxon>
        <taxon>Arundinoideae</taxon>
        <taxon>Arundineae</taxon>
        <taxon>Arundo</taxon>
    </lineage>
</organism>